<dbReference type="SUPFAM" id="SSF55144">
    <property type="entry name" value="LigT-like"/>
    <property type="match status" value="1"/>
</dbReference>
<organism evidence="1 2">
    <name type="scientific">Janibacter melonis</name>
    <dbReference type="NCBI Taxonomy" id="262209"/>
    <lineage>
        <taxon>Bacteria</taxon>
        <taxon>Bacillati</taxon>
        <taxon>Actinomycetota</taxon>
        <taxon>Actinomycetes</taxon>
        <taxon>Micrococcales</taxon>
        <taxon>Intrasporangiaceae</taxon>
        <taxon>Janibacter</taxon>
    </lineage>
</organism>
<dbReference type="AlphaFoldDB" id="A0A176QGK6"/>
<evidence type="ECO:0000313" key="2">
    <source>
        <dbReference type="Proteomes" id="UP000076976"/>
    </source>
</evidence>
<dbReference type="InterPro" id="IPR009097">
    <property type="entry name" value="Cyclic_Pdiesterase"/>
</dbReference>
<keyword evidence="2" id="KW-1185">Reference proteome</keyword>
<evidence type="ECO:0008006" key="3">
    <source>
        <dbReference type="Google" id="ProtNLM"/>
    </source>
</evidence>
<proteinExistence type="predicted"/>
<gene>
    <name evidence="1" type="ORF">AWH69_03275</name>
</gene>
<protein>
    <recommendedName>
        <fullName evidence="3">2'-5' RNA ligase family protein</fullName>
    </recommendedName>
</protein>
<evidence type="ECO:0000313" key="1">
    <source>
        <dbReference type="EMBL" id="OAB88812.1"/>
    </source>
</evidence>
<dbReference type="RefSeq" id="WP_068271378.1">
    <property type="nucleotide sequence ID" value="NZ_LQZG01000001.1"/>
</dbReference>
<dbReference type="Proteomes" id="UP000076976">
    <property type="component" value="Unassembled WGS sequence"/>
</dbReference>
<dbReference type="EMBL" id="LQZG01000001">
    <property type="protein sequence ID" value="OAB88812.1"/>
    <property type="molecule type" value="Genomic_DNA"/>
</dbReference>
<dbReference type="Pfam" id="PF13563">
    <property type="entry name" value="2_5_RNA_ligase2"/>
    <property type="match status" value="1"/>
</dbReference>
<sequence length="178" mass="18966">MARHSLDLTLDPVGDAVVRRCWERLHAAGLASPHGHASTSNRPHVTLAAAAEMSADLAVQAGSAVEPLLPVPVELGEPATFTGRALVLHLPVVVPDELRTVVDGVRRAAQDPRADEPWAPHVTLVARLALEDLQRALAVVEEEPPGAVVLAGLTWWDPQARTVTRLVGPDAGRVEHHP</sequence>
<accession>A0A176QGK6</accession>
<name>A0A176QGK6_9MICO</name>
<comment type="caution">
    <text evidence="1">The sequence shown here is derived from an EMBL/GenBank/DDBJ whole genome shotgun (WGS) entry which is preliminary data.</text>
</comment>
<dbReference type="Gene3D" id="3.90.1140.10">
    <property type="entry name" value="Cyclic phosphodiesterase"/>
    <property type="match status" value="1"/>
</dbReference>
<dbReference type="STRING" id="262209.AWH69_03275"/>
<reference evidence="1 2" key="1">
    <citation type="submission" date="2016-01" db="EMBL/GenBank/DDBJ databases">
        <title>Janibacter melonis strain CD11_4 genome sequencing and assembly.</title>
        <authorList>
            <person name="Nair G.R."/>
            <person name="Kaur G."/>
            <person name="Chander A.M."/>
            <person name="Mayilraj S."/>
        </authorList>
    </citation>
    <scope>NUCLEOTIDE SEQUENCE [LARGE SCALE GENOMIC DNA]</scope>
    <source>
        <strain evidence="1 2">CD11-4</strain>
    </source>
</reference>